<dbReference type="AlphaFoldDB" id="A0A931MHN8"/>
<dbReference type="SUPFAM" id="SSF47413">
    <property type="entry name" value="lambda repressor-like DNA-binding domains"/>
    <property type="match status" value="1"/>
</dbReference>
<name>A0A931MHN8_9BURK</name>
<dbReference type="PROSITE" id="PS50943">
    <property type="entry name" value="HTH_CROC1"/>
    <property type="match status" value="1"/>
</dbReference>
<protein>
    <submittedName>
        <fullName evidence="3">Helix-turn-helix domain-containing protein</fullName>
    </submittedName>
</protein>
<comment type="caution">
    <text evidence="3">The sequence shown here is derived from an EMBL/GenBank/DDBJ whole genome shotgun (WGS) entry which is preliminary data.</text>
</comment>
<accession>A0A931MHN8</accession>
<evidence type="ECO:0000313" key="3">
    <source>
        <dbReference type="EMBL" id="MBG9388370.1"/>
    </source>
</evidence>
<sequence length="143" mass="15629">MPTAWDDKAAFSERLRSALKRAPGAIQSAAQLAHEFNLRHDGESVSDQAAQKWITGKARPSPEKLETLAQMLGVTAYWLRNGSPPAPVRKLAGKKSSQATAAGRLSEPEAKLVSRLRTLSEHQVRLISELVEQLAVERELAGH</sequence>
<dbReference type="Gene3D" id="1.10.260.40">
    <property type="entry name" value="lambda repressor-like DNA-binding domains"/>
    <property type="match status" value="1"/>
</dbReference>
<dbReference type="InterPro" id="IPR010982">
    <property type="entry name" value="Lambda_DNA-bd_dom_sf"/>
</dbReference>
<evidence type="ECO:0000313" key="4">
    <source>
        <dbReference type="Proteomes" id="UP000651050"/>
    </source>
</evidence>
<dbReference type="SMART" id="SM00530">
    <property type="entry name" value="HTH_XRE"/>
    <property type="match status" value="1"/>
</dbReference>
<proteinExistence type="predicted"/>
<keyword evidence="4" id="KW-1185">Reference proteome</keyword>
<dbReference type="InterPro" id="IPR001387">
    <property type="entry name" value="Cro/C1-type_HTH"/>
</dbReference>
<organism evidence="3 4">
    <name type="scientific">Caenimonas aquaedulcis</name>
    <dbReference type="NCBI Taxonomy" id="2793270"/>
    <lineage>
        <taxon>Bacteria</taxon>
        <taxon>Pseudomonadati</taxon>
        <taxon>Pseudomonadota</taxon>
        <taxon>Betaproteobacteria</taxon>
        <taxon>Burkholderiales</taxon>
        <taxon>Comamonadaceae</taxon>
        <taxon>Caenimonas</taxon>
    </lineage>
</organism>
<reference evidence="3" key="1">
    <citation type="submission" date="2020-11" db="EMBL/GenBank/DDBJ databases">
        <title>Bacterial whole genome sequence for Caenimonas sp. DR4.4.</title>
        <authorList>
            <person name="Le V."/>
            <person name="Ko S.-R."/>
            <person name="Ahn C.-Y."/>
            <person name="Oh H.-M."/>
        </authorList>
    </citation>
    <scope>NUCLEOTIDE SEQUENCE</scope>
    <source>
        <strain evidence="3">DR4.4</strain>
    </source>
</reference>
<dbReference type="Pfam" id="PF01381">
    <property type="entry name" value="HTH_3"/>
    <property type="match status" value="1"/>
</dbReference>
<feature type="domain" description="HTH cro/C1-type" evidence="2">
    <location>
        <begin position="45"/>
        <end position="79"/>
    </location>
</feature>
<dbReference type="Proteomes" id="UP000651050">
    <property type="component" value="Unassembled WGS sequence"/>
</dbReference>
<evidence type="ECO:0000256" key="1">
    <source>
        <dbReference type="SAM" id="MobiDB-lite"/>
    </source>
</evidence>
<evidence type="ECO:0000259" key="2">
    <source>
        <dbReference type="PROSITE" id="PS50943"/>
    </source>
</evidence>
<dbReference type="EMBL" id="JADWYS010000001">
    <property type="protein sequence ID" value="MBG9388370.1"/>
    <property type="molecule type" value="Genomic_DNA"/>
</dbReference>
<gene>
    <name evidence="3" type="ORF">I5803_10085</name>
</gene>
<dbReference type="CDD" id="cd00093">
    <property type="entry name" value="HTH_XRE"/>
    <property type="match status" value="1"/>
</dbReference>
<feature type="region of interest" description="Disordered" evidence="1">
    <location>
        <begin position="88"/>
        <end position="107"/>
    </location>
</feature>
<dbReference type="GO" id="GO:0003677">
    <property type="term" value="F:DNA binding"/>
    <property type="evidence" value="ECO:0007669"/>
    <property type="project" value="InterPro"/>
</dbReference>